<dbReference type="Pfam" id="PF10391">
    <property type="entry name" value="DNA_pol_lambd_f"/>
    <property type="match status" value="1"/>
</dbReference>
<comment type="caution">
    <text evidence="18">The sequence shown here is derived from an EMBL/GenBank/DDBJ whole genome shotgun (WGS) entry which is preliminary data.</text>
</comment>
<dbReference type="InterPro" id="IPR028207">
    <property type="entry name" value="DNA_pol_B_palm_palm"/>
</dbReference>
<dbReference type="AlphaFoldDB" id="A0AAV9VPI4"/>
<dbReference type="InterPro" id="IPR029398">
    <property type="entry name" value="PolB_thumb"/>
</dbReference>
<accession>A0AAV9VPI4</accession>
<feature type="compositionally biased region" description="Low complexity" evidence="16">
    <location>
        <begin position="269"/>
        <end position="289"/>
    </location>
</feature>
<keyword evidence="12" id="KW-0234">DNA repair</keyword>
<organism evidence="18 19">
    <name type="scientific">Orbilia blumenaviensis</name>
    <dbReference type="NCBI Taxonomy" id="1796055"/>
    <lineage>
        <taxon>Eukaryota</taxon>
        <taxon>Fungi</taxon>
        <taxon>Dikarya</taxon>
        <taxon>Ascomycota</taxon>
        <taxon>Pezizomycotina</taxon>
        <taxon>Orbiliomycetes</taxon>
        <taxon>Orbiliales</taxon>
        <taxon>Orbiliaceae</taxon>
        <taxon>Orbilia</taxon>
    </lineage>
</organism>
<evidence type="ECO:0000256" key="12">
    <source>
        <dbReference type="ARBA" id="ARBA00023204"/>
    </source>
</evidence>
<feature type="region of interest" description="Disordered" evidence="16">
    <location>
        <begin position="48"/>
        <end position="144"/>
    </location>
</feature>
<feature type="compositionally biased region" description="Low complexity" evidence="16">
    <location>
        <begin position="114"/>
        <end position="142"/>
    </location>
</feature>
<proteinExistence type="inferred from homology"/>
<evidence type="ECO:0000256" key="1">
    <source>
        <dbReference type="ARBA" id="ARBA00001936"/>
    </source>
</evidence>
<dbReference type="EMBL" id="JAVHNS010000001">
    <property type="protein sequence ID" value="KAK6363632.1"/>
    <property type="molecule type" value="Genomic_DNA"/>
</dbReference>
<dbReference type="GO" id="GO:0003677">
    <property type="term" value="F:DNA binding"/>
    <property type="evidence" value="ECO:0007669"/>
    <property type="project" value="UniProtKB-KW"/>
</dbReference>
<keyword evidence="5" id="KW-0237">DNA synthesis</keyword>
<dbReference type="FunFam" id="1.10.150.110:FF:000005">
    <property type="entry name" value="DNA polymerase POL4"/>
    <property type="match status" value="1"/>
</dbReference>
<dbReference type="GO" id="GO:0006303">
    <property type="term" value="P:double-strand break repair via nonhomologous end joining"/>
    <property type="evidence" value="ECO:0007669"/>
    <property type="project" value="TreeGrafter"/>
</dbReference>
<dbReference type="PROSITE" id="PS00522">
    <property type="entry name" value="DNA_POLYMERASE_X"/>
    <property type="match status" value="1"/>
</dbReference>
<evidence type="ECO:0000256" key="11">
    <source>
        <dbReference type="ARBA" id="ARBA00023125"/>
    </source>
</evidence>
<dbReference type="Pfam" id="PF14792">
    <property type="entry name" value="DNA_pol_B_palm"/>
    <property type="match status" value="1"/>
</dbReference>
<name>A0AAV9VPI4_9PEZI</name>
<keyword evidence="9" id="KW-0227">DNA damage</keyword>
<dbReference type="InterPro" id="IPR043519">
    <property type="entry name" value="NT_sf"/>
</dbReference>
<dbReference type="Gene3D" id="1.10.150.20">
    <property type="entry name" value="5' to 3' exonuclease, C-terminal subdomain"/>
    <property type="match status" value="1"/>
</dbReference>
<feature type="compositionally biased region" description="Low complexity" evidence="16">
    <location>
        <begin position="353"/>
        <end position="364"/>
    </location>
</feature>
<reference evidence="18 19" key="1">
    <citation type="submission" date="2019-10" db="EMBL/GenBank/DDBJ databases">
        <authorList>
            <person name="Palmer J.M."/>
        </authorList>
    </citation>
    <scope>NUCLEOTIDE SEQUENCE [LARGE SCALE GENOMIC DNA]</scope>
    <source>
        <strain evidence="18 19">TWF730</strain>
    </source>
</reference>
<dbReference type="InterPro" id="IPR019843">
    <property type="entry name" value="DNA_pol-X_BS"/>
</dbReference>
<evidence type="ECO:0000313" key="19">
    <source>
        <dbReference type="Proteomes" id="UP001373714"/>
    </source>
</evidence>
<evidence type="ECO:0000256" key="9">
    <source>
        <dbReference type="ARBA" id="ARBA00022763"/>
    </source>
</evidence>
<evidence type="ECO:0000256" key="15">
    <source>
        <dbReference type="PIRSR" id="PIRSR622312-50"/>
    </source>
</evidence>
<dbReference type="Pfam" id="PF14716">
    <property type="entry name" value="HHH_8"/>
    <property type="match status" value="1"/>
</dbReference>
<dbReference type="Pfam" id="PF00533">
    <property type="entry name" value="BRCT"/>
    <property type="match status" value="1"/>
</dbReference>
<dbReference type="Gene3D" id="3.40.50.10190">
    <property type="entry name" value="BRCT domain"/>
    <property type="match status" value="1"/>
</dbReference>
<evidence type="ECO:0000256" key="8">
    <source>
        <dbReference type="ARBA" id="ARBA00022705"/>
    </source>
</evidence>
<keyword evidence="11" id="KW-0238">DNA-binding</keyword>
<dbReference type="SUPFAM" id="SSF47802">
    <property type="entry name" value="DNA polymerase beta, N-terminal domain-like"/>
    <property type="match status" value="1"/>
</dbReference>
<evidence type="ECO:0000256" key="16">
    <source>
        <dbReference type="SAM" id="MobiDB-lite"/>
    </source>
</evidence>
<dbReference type="SUPFAM" id="SSF81585">
    <property type="entry name" value="PsbU/PolX domain-like"/>
    <property type="match status" value="1"/>
</dbReference>
<keyword evidence="10" id="KW-0239">DNA-directed DNA polymerase</keyword>
<dbReference type="SMART" id="SM00483">
    <property type="entry name" value="POLXc"/>
    <property type="match status" value="1"/>
</dbReference>
<keyword evidence="8" id="KW-0235">DNA replication</keyword>
<dbReference type="GO" id="GO:0003887">
    <property type="term" value="F:DNA-directed DNA polymerase activity"/>
    <property type="evidence" value="ECO:0007669"/>
    <property type="project" value="UniProtKB-KW"/>
</dbReference>
<dbReference type="CDD" id="cd00141">
    <property type="entry name" value="NT_POLXc"/>
    <property type="match status" value="1"/>
</dbReference>
<dbReference type="Pfam" id="PF14791">
    <property type="entry name" value="DNA_pol_B_thumb"/>
    <property type="match status" value="1"/>
</dbReference>
<dbReference type="InterPro" id="IPR036420">
    <property type="entry name" value="BRCT_dom_sf"/>
</dbReference>
<dbReference type="Proteomes" id="UP001373714">
    <property type="component" value="Unassembled WGS sequence"/>
</dbReference>
<feature type="domain" description="BRCT" evidence="17">
    <location>
        <begin position="146"/>
        <end position="242"/>
    </location>
</feature>
<feature type="compositionally biased region" description="Polar residues" evidence="16">
    <location>
        <begin position="52"/>
        <end position="63"/>
    </location>
</feature>
<dbReference type="PANTHER" id="PTHR11276">
    <property type="entry name" value="DNA POLYMERASE TYPE-X FAMILY MEMBER"/>
    <property type="match status" value="1"/>
</dbReference>
<dbReference type="Gene3D" id="1.10.150.110">
    <property type="entry name" value="DNA polymerase beta, N-terminal domain-like"/>
    <property type="match status" value="1"/>
</dbReference>
<dbReference type="InterPro" id="IPR010996">
    <property type="entry name" value="HHH_MUS81"/>
</dbReference>
<evidence type="ECO:0000256" key="6">
    <source>
        <dbReference type="ARBA" id="ARBA00022679"/>
    </source>
</evidence>
<dbReference type="InterPro" id="IPR022312">
    <property type="entry name" value="DNA_pol_X"/>
</dbReference>
<evidence type="ECO:0000256" key="10">
    <source>
        <dbReference type="ARBA" id="ARBA00022932"/>
    </source>
</evidence>
<dbReference type="EC" id="2.7.7.7" evidence="3"/>
<evidence type="ECO:0000256" key="7">
    <source>
        <dbReference type="ARBA" id="ARBA00022695"/>
    </source>
</evidence>
<feature type="compositionally biased region" description="Low complexity" evidence="16">
    <location>
        <begin position="64"/>
        <end position="76"/>
    </location>
</feature>
<keyword evidence="13" id="KW-0456">Lyase</keyword>
<keyword evidence="19" id="KW-1185">Reference proteome</keyword>
<dbReference type="InterPro" id="IPR018944">
    <property type="entry name" value="DNA_pol_lambd_fingers_domain"/>
</dbReference>
<feature type="active site" description="Nucleophile; Schiff-base intermediate with DNA; for 5'-dRP lyase activity" evidence="15">
    <location>
        <position position="450"/>
    </location>
</feature>
<evidence type="ECO:0000256" key="3">
    <source>
        <dbReference type="ARBA" id="ARBA00012417"/>
    </source>
</evidence>
<evidence type="ECO:0000313" key="18">
    <source>
        <dbReference type="EMBL" id="KAK6363632.1"/>
    </source>
</evidence>
<dbReference type="InterPro" id="IPR037160">
    <property type="entry name" value="DNA_Pol_thumb_sf"/>
</dbReference>
<dbReference type="InterPro" id="IPR002008">
    <property type="entry name" value="DNA_pol_X_beta-like"/>
</dbReference>
<dbReference type="FunFam" id="3.30.210.10:FF:000001">
    <property type="entry name" value="DNA polymerase lambda"/>
    <property type="match status" value="1"/>
</dbReference>
<dbReference type="PRINTS" id="PR00870">
    <property type="entry name" value="DNAPOLXBETA"/>
</dbReference>
<evidence type="ECO:0000256" key="13">
    <source>
        <dbReference type="ARBA" id="ARBA00023239"/>
    </source>
</evidence>
<dbReference type="PRINTS" id="PR00869">
    <property type="entry name" value="DNAPOLX"/>
</dbReference>
<comment type="cofactor">
    <cofactor evidence="1">
        <name>Mn(2+)</name>
        <dbReference type="ChEBI" id="CHEBI:29035"/>
    </cofactor>
</comment>
<comment type="similarity">
    <text evidence="2">Belongs to the DNA polymerase type-X family.</text>
</comment>
<evidence type="ECO:0000256" key="14">
    <source>
        <dbReference type="ARBA" id="ARBA00049244"/>
    </source>
</evidence>
<sequence length="717" mass="80673">MSTDEKREFFDTLIKYSTDSFCNTDDEPSPEDQRLAELFSANRRARNRALQPHSNTPQHTLNPIATANIDINTTTTNRDRTRSRQPSRSVSNNIYTTSDIPEYSIAMPKRKTTEPPASSATSSTTAKRPKTTTRSSKSKASALQPASRRIFSSLTFFFIKPSEKRPERKMRIEKAKEYGATVVFELSKEVTHIIVDSDLKYQDVLTFLETDSVPAGIAVTNPRWAGDCIKHLQLLDPADFWYQVPGCPTESQLQAAPAISTLSPPPLQPESSPSSSLQVQPRPTSNRRPSTPPGQLPSSSPIHKDALDEAIEECLASPPMNLTDLMSSSDTESPSPPSSQPSSPKRSTRRSKTTSSSSFSASTSKSKEDWQSHFQCMHKHDGLEGSQNPNTRTIQILTQMMQIYSSLNDQWRTRSYRTAITTLKKTTTTHITTYESAISLPGIGSRLAQKIVEIATTDRLQRLEYAKLDPQDQLLSLFHGIYGVGLVQARKFVAAGYTTLEDLKTHATLTEPQRIGIERYYDFKQRIPREEVARHGEIVSEALKMIDEKVESHIMGSYRRGAKDCGDIDIILTKPSSKVEELHEVLEKLVKYLFEIRFLMCGLAIARHDDGTKWHGASKLPGEVEGPWRRIDFLVVPGEEIGAAFLYFTGNDVFNRSMRLLASRKGMRLNQRGLYKDVMRGKNREKISEGTLLESKDEKRIFEILGVPYRPPEHRIC</sequence>
<dbReference type="InterPro" id="IPR001357">
    <property type="entry name" value="BRCT_dom"/>
</dbReference>
<comment type="catalytic activity">
    <reaction evidence="14">
        <text>DNA(n) + a 2'-deoxyribonucleoside 5'-triphosphate = DNA(n+1) + diphosphate</text>
        <dbReference type="Rhea" id="RHEA:22508"/>
        <dbReference type="Rhea" id="RHEA-COMP:17339"/>
        <dbReference type="Rhea" id="RHEA-COMP:17340"/>
        <dbReference type="ChEBI" id="CHEBI:33019"/>
        <dbReference type="ChEBI" id="CHEBI:61560"/>
        <dbReference type="ChEBI" id="CHEBI:173112"/>
        <dbReference type="EC" id="2.7.7.7"/>
    </reaction>
</comment>
<dbReference type="PROSITE" id="PS50172">
    <property type="entry name" value="BRCT"/>
    <property type="match status" value="1"/>
</dbReference>
<evidence type="ECO:0000256" key="5">
    <source>
        <dbReference type="ARBA" id="ARBA00022634"/>
    </source>
</evidence>
<keyword evidence="6" id="KW-0808">Transferase</keyword>
<dbReference type="GO" id="GO:0006260">
    <property type="term" value="P:DNA replication"/>
    <property type="evidence" value="ECO:0007669"/>
    <property type="project" value="UniProtKB-KW"/>
</dbReference>
<feature type="region of interest" description="Disordered" evidence="16">
    <location>
        <begin position="260"/>
        <end position="302"/>
    </location>
</feature>
<evidence type="ECO:0000259" key="17">
    <source>
        <dbReference type="PROSITE" id="PS50172"/>
    </source>
</evidence>
<dbReference type="PANTHER" id="PTHR11276:SF28">
    <property type="entry name" value="DNA POLYMERASE LAMBDA"/>
    <property type="match status" value="1"/>
</dbReference>
<dbReference type="GO" id="GO:0005634">
    <property type="term" value="C:nucleus"/>
    <property type="evidence" value="ECO:0007669"/>
    <property type="project" value="TreeGrafter"/>
</dbReference>
<dbReference type="Gene3D" id="3.30.210.10">
    <property type="entry name" value="DNA polymerase, thumb domain"/>
    <property type="match status" value="1"/>
</dbReference>
<gene>
    <name evidence="18" type="ORF">TWF730_001056</name>
</gene>
<dbReference type="InterPro" id="IPR027421">
    <property type="entry name" value="DNA_pol_lamdba_lyase_dom_sf"/>
</dbReference>
<dbReference type="Gene3D" id="3.30.460.10">
    <property type="entry name" value="Beta Polymerase, domain 2"/>
    <property type="match status" value="1"/>
</dbReference>
<evidence type="ECO:0000256" key="2">
    <source>
        <dbReference type="ARBA" id="ARBA00008323"/>
    </source>
</evidence>
<dbReference type="SUPFAM" id="SSF81301">
    <property type="entry name" value="Nucleotidyltransferase"/>
    <property type="match status" value="1"/>
</dbReference>
<dbReference type="SUPFAM" id="SSF52113">
    <property type="entry name" value="BRCT domain"/>
    <property type="match status" value="1"/>
</dbReference>
<keyword evidence="7" id="KW-0548">Nucleotidyltransferase</keyword>
<feature type="compositionally biased region" description="Polar residues" evidence="16">
    <location>
        <begin position="84"/>
        <end position="99"/>
    </location>
</feature>
<feature type="region of interest" description="Disordered" evidence="16">
    <location>
        <begin position="320"/>
        <end position="371"/>
    </location>
</feature>
<dbReference type="InterPro" id="IPR002054">
    <property type="entry name" value="DNA-dir_DNA_pol_X"/>
</dbReference>
<dbReference type="GO" id="GO:0016829">
    <property type="term" value="F:lyase activity"/>
    <property type="evidence" value="ECO:0007669"/>
    <property type="project" value="UniProtKB-KW"/>
</dbReference>
<protein>
    <recommendedName>
        <fullName evidence="4">DNA polymerase lambda</fullName>
        <ecNumber evidence="3">2.7.7.7</ecNumber>
    </recommendedName>
</protein>
<evidence type="ECO:0000256" key="4">
    <source>
        <dbReference type="ARBA" id="ARBA00016513"/>
    </source>
</evidence>